<evidence type="ECO:0000256" key="7">
    <source>
        <dbReference type="ARBA" id="ARBA00023326"/>
    </source>
</evidence>
<keyword evidence="7" id="KW-0624">Polysaccharide degradation</keyword>
<keyword evidence="4 9" id="KW-0378">Hydrolase</keyword>
<comment type="similarity">
    <text evidence="2">Belongs to the glycosyl hydrolase 8 (cellulase D) family.</text>
</comment>
<keyword evidence="6" id="KW-0326">Glycosidase</keyword>
<dbReference type="GO" id="GO:0016787">
    <property type="term" value="F:hydrolase activity"/>
    <property type="evidence" value="ECO:0007669"/>
    <property type="project" value="UniProtKB-KW"/>
</dbReference>
<keyword evidence="7" id="KW-0119">Carbohydrate metabolism</keyword>
<evidence type="ECO:0000256" key="2">
    <source>
        <dbReference type="ARBA" id="ARBA00009209"/>
    </source>
</evidence>
<dbReference type="SUPFAM" id="SSF48208">
    <property type="entry name" value="Six-hairpin glycosidases"/>
    <property type="match status" value="1"/>
</dbReference>
<dbReference type="InterPro" id="IPR012341">
    <property type="entry name" value="6hp_glycosidase-like_sf"/>
</dbReference>
<organism evidence="9 10">
    <name type="scientific">Pantoea osteomyelitidis</name>
    <dbReference type="NCBI Taxonomy" id="3230026"/>
    <lineage>
        <taxon>Bacteria</taxon>
        <taxon>Pseudomonadati</taxon>
        <taxon>Pseudomonadota</taxon>
        <taxon>Gammaproteobacteria</taxon>
        <taxon>Enterobacterales</taxon>
        <taxon>Erwiniaceae</taxon>
        <taxon>Pantoea</taxon>
    </lineage>
</organism>
<feature type="signal peptide" evidence="8">
    <location>
        <begin position="1"/>
        <end position="23"/>
    </location>
</feature>
<proteinExistence type="inferred from homology"/>
<protein>
    <recommendedName>
        <fullName evidence="3">cellulase</fullName>
        <ecNumber evidence="3">3.2.1.4</ecNumber>
    </recommendedName>
</protein>
<keyword evidence="10" id="KW-1185">Reference proteome</keyword>
<accession>A0ABW7PR02</accession>
<sequence>MKEKAFWRPWALCLMMILFSAQAAADGWSTFKSRFMSNDGRISDTANNNVSHTEGQGYGMLLAVAHDDRPTFDALWQWTRTHLSNPQNDLFYWRYTPGAENPVADKNNASDGDVLIAWALQRAAEKWQVKEYQQQSDRIQRAIIKHNVISYAGYTLMMPGAQGFNKTSYVVLNPSYFVFAGWQAFAAHSHLQVWSKLIDDGMNLLGKMRFGKTGLPLDWVALNADGSLAPAMGWPPRFSYDAIRIPLNIWWYDPQSLRLVPFQSVWQRYGRQTTPAWFDVLANTPAPYNMEGGLLAIRDLTLSETGYLSDNLAPDQNYFSASLQLLTWLAWQERQAGR</sequence>
<dbReference type="Pfam" id="PF01270">
    <property type="entry name" value="Glyco_hydro_8"/>
    <property type="match status" value="1"/>
</dbReference>
<comment type="catalytic activity">
    <reaction evidence="1">
        <text>Endohydrolysis of (1-&gt;4)-beta-D-glucosidic linkages in cellulose, lichenin and cereal beta-D-glucans.</text>
        <dbReference type="EC" id="3.2.1.4"/>
    </reaction>
</comment>
<feature type="chain" id="PRO_5045812968" description="cellulase" evidence="8">
    <location>
        <begin position="24"/>
        <end position="338"/>
    </location>
</feature>
<dbReference type="PRINTS" id="PR00735">
    <property type="entry name" value="GLHYDRLASE8"/>
</dbReference>
<gene>
    <name evidence="9" type="ORF">ABU178_00690</name>
</gene>
<comment type="caution">
    <text evidence="9">The sequence shown here is derived from an EMBL/GenBank/DDBJ whole genome shotgun (WGS) entry which is preliminary data.</text>
</comment>
<dbReference type="Proteomes" id="UP001611251">
    <property type="component" value="Unassembled WGS sequence"/>
</dbReference>
<dbReference type="InterPro" id="IPR002037">
    <property type="entry name" value="Glyco_hydro_8"/>
</dbReference>
<evidence type="ECO:0000256" key="4">
    <source>
        <dbReference type="ARBA" id="ARBA00022801"/>
    </source>
</evidence>
<dbReference type="EMBL" id="JBGFSN010000001">
    <property type="protein sequence ID" value="MFH8132707.1"/>
    <property type="molecule type" value="Genomic_DNA"/>
</dbReference>
<evidence type="ECO:0000313" key="10">
    <source>
        <dbReference type="Proteomes" id="UP001611251"/>
    </source>
</evidence>
<evidence type="ECO:0000256" key="6">
    <source>
        <dbReference type="ARBA" id="ARBA00023295"/>
    </source>
</evidence>
<evidence type="ECO:0000256" key="5">
    <source>
        <dbReference type="ARBA" id="ARBA00023001"/>
    </source>
</evidence>
<reference evidence="9 10" key="1">
    <citation type="submission" date="2024-08" db="EMBL/GenBank/DDBJ databases">
        <title>Pantoea ronii - a newly identified human opportunistic pathogen.</title>
        <authorList>
            <person name="Keidar-Friedman D."/>
            <person name="Sorek N."/>
            <person name="Leshin-Carmel D."/>
            <person name="Tsur A."/>
            <person name="Amsalem M."/>
            <person name="Tolkach D."/>
            <person name="Brosh-Nissimov T."/>
        </authorList>
    </citation>
    <scope>NUCLEOTIDE SEQUENCE [LARGE SCALE GENOMIC DNA]</scope>
    <source>
        <strain evidence="9 10">AA23256</strain>
    </source>
</reference>
<dbReference type="RefSeq" id="WP_397210985.1">
    <property type="nucleotide sequence ID" value="NZ_JBGFSN010000001.1"/>
</dbReference>
<dbReference type="InterPro" id="IPR008928">
    <property type="entry name" value="6-hairpin_glycosidase_sf"/>
</dbReference>
<keyword evidence="8" id="KW-0732">Signal</keyword>
<dbReference type="Gene3D" id="1.50.10.10">
    <property type="match status" value="1"/>
</dbReference>
<evidence type="ECO:0000256" key="3">
    <source>
        <dbReference type="ARBA" id="ARBA00012601"/>
    </source>
</evidence>
<name>A0ABW7PR02_9GAMM</name>
<evidence type="ECO:0000256" key="1">
    <source>
        <dbReference type="ARBA" id="ARBA00000966"/>
    </source>
</evidence>
<evidence type="ECO:0000313" key="9">
    <source>
        <dbReference type="EMBL" id="MFH8132707.1"/>
    </source>
</evidence>
<evidence type="ECO:0000256" key="8">
    <source>
        <dbReference type="SAM" id="SignalP"/>
    </source>
</evidence>
<dbReference type="EC" id="3.2.1.4" evidence="3"/>
<keyword evidence="5" id="KW-0136">Cellulose degradation</keyword>